<organism evidence="1">
    <name type="scientific">Arundo donax</name>
    <name type="common">Giant reed</name>
    <name type="synonym">Donax arundinaceus</name>
    <dbReference type="NCBI Taxonomy" id="35708"/>
    <lineage>
        <taxon>Eukaryota</taxon>
        <taxon>Viridiplantae</taxon>
        <taxon>Streptophyta</taxon>
        <taxon>Embryophyta</taxon>
        <taxon>Tracheophyta</taxon>
        <taxon>Spermatophyta</taxon>
        <taxon>Magnoliopsida</taxon>
        <taxon>Liliopsida</taxon>
        <taxon>Poales</taxon>
        <taxon>Poaceae</taxon>
        <taxon>PACMAD clade</taxon>
        <taxon>Arundinoideae</taxon>
        <taxon>Arundineae</taxon>
        <taxon>Arundo</taxon>
    </lineage>
</organism>
<reference evidence="1" key="1">
    <citation type="submission" date="2014-09" db="EMBL/GenBank/DDBJ databases">
        <authorList>
            <person name="Magalhaes I.L.F."/>
            <person name="Oliveira U."/>
            <person name="Santos F.R."/>
            <person name="Vidigal T.H.D.A."/>
            <person name="Brescovit A.D."/>
            <person name="Santos A.J."/>
        </authorList>
    </citation>
    <scope>NUCLEOTIDE SEQUENCE</scope>
    <source>
        <tissue evidence="1">Shoot tissue taken approximately 20 cm above the soil surface</tissue>
    </source>
</reference>
<dbReference type="EMBL" id="GBRH01253374">
    <property type="protein sequence ID" value="JAD44521.1"/>
    <property type="molecule type" value="Transcribed_RNA"/>
</dbReference>
<accession>A0A0A9A0B6</accession>
<reference evidence="1" key="2">
    <citation type="journal article" date="2015" name="Data Brief">
        <title>Shoot transcriptome of the giant reed, Arundo donax.</title>
        <authorList>
            <person name="Barrero R.A."/>
            <person name="Guerrero F.D."/>
            <person name="Moolhuijzen P."/>
            <person name="Goolsby J.A."/>
            <person name="Tidwell J."/>
            <person name="Bellgard S.E."/>
            <person name="Bellgard M.I."/>
        </authorList>
    </citation>
    <scope>NUCLEOTIDE SEQUENCE</scope>
    <source>
        <tissue evidence="1">Shoot tissue taken approximately 20 cm above the soil surface</tissue>
    </source>
</reference>
<sequence>MYSASIGKYDMKA</sequence>
<proteinExistence type="predicted"/>
<evidence type="ECO:0000313" key="1">
    <source>
        <dbReference type="EMBL" id="JAD44521.1"/>
    </source>
</evidence>
<protein>
    <submittedName>
        <fullName evidence="1">Uncharacterized protein</fullName>
    </submittedName>
</protein>
<name>A0A0A9A0B6_ARUDO</name>